<keyword evidence="2" id="KW-1133">Transmembrane helix</keyword>
<reference evidence="3 4" key="1">
    <citation type="journal article" date="2022" name="Nat. Ecol. Evol.">
        <title>A masculinizing supergene underlies an exaggerated male reproductive morph in a spider.</title>
        <authorList>
            <person name="Hendrickx F."/>
            <person name="De Corte Z."/>
            <person name="Sonet G."/>
            <person name="Van Belleghem S.M."/>
            <person name="Kostlbacher S."/>
            <person name="Vangestel C."/>
        </authorList>
    </citation>
    <scope>NUCLEOTIDE SEQUENCE [LARGE SCALE GENOMIC DNA]</scope>
    <source>
        <strain evidence="3">W744_W776</strain>
    </source>
</reference>
<evidence type="ECO:0000256" key="2">
    <source>
        <dbReference type="SAM" id="Phobius"/>
    </source>
</evidence>
<keyword evidence="2" id="KW-0472">Membrane</keyword>
<evidence type="ECO:0008006" key="5">
    <source>
        <dbReference type="Google" id="ProtNLM"/>
    </source>
</evidence>
<keyword evidence="2" id="KW-0812">Transmembrane</keyword>
<evidence type="ECO:0000313" key="3">
    <source>
        <dbReference type="EMBL" id="KAG8190539.1"/>
    </source>
</evidence>
<dbReference type="Proteomes" id="UP000827092">
    <property type="component" value="Unassembled WGS sequence"/>
</dbReference>
<proteinExistence type="predicted"/>
<organism evidence="3 4">
    <name type="scientific">Oedothorax gibbosus</name>
    <dbReference type="NCBI Taxonomy" id="931172"/>
    <lineage>
        <taxon>Eukaryota</taxon>
        <taxon>Metazoa</taxon>
        <taxon>Ecdysozoa</taxon>
        <taxon>Arthropoda</taxon>
        <taxon>Chelicerata</taxon>
        <taxon>Arachnida</taxon>
        <taxon>Araneae</taxon>
        <taxon>Araneomorphae</taxon>
        <taxon>Entelegynae</taxon>
        <taxon>Araneoidea</taxon>
        <taxon>Linyphiidae</taxon>
        <taxon>Erigoninae</taxon>
        <taxon>Oedothorax</taxon>
    </lineage>
</organism>
<comment type="caution">
    <text evidence="3">The sequence shown here is derived from an EMBL/GenBank/DDBJ whole genome shotgun (WGS) entry which is preliminary data.</text>
</comment>
<protein>
    <recommendedName>
        <fullName evidence="5">Transmembrane protein 230</fullName>
    </recommendedName>
</protein>
<feature type="transmembrane region" description="Helical" evidence="2">
    <location>
        <begin position="40"/>
        <end position="65"/>
    </location>
</feature>
<accession>A0AAV6V3S2</accession>
<feature type="region of interest" description="Disordered" evidence="1">
    <location>
        <begin position="190"/>
        <end position="215"/>
    </location>
</feature>
<evidence type="ECO:0000256" key="1">
    <source>
        <dbReference type="SAM" id="MobiDB-lite"/>
    </source>
</evidence>
<name>A0AAV6V3S2_9ARAC</name>
<dbReference type="AlphaFoldDB" id="A0AAV6V3S2"/>
<evidence type="ECO:0000313" key="4">
    <source>
        <dbReference type="Proteomes" id="UP000827092"/>
    </source>
</evidence>
<keyword evidence="4" id="KW-1185">Reference proteome</keyword>
<gene>
    <name evidence="3" type="ORF">JTE90_004114</name>
</gene>
<sequence>MIDAQNVCNGSPFEDHLERESSSTRFIPIKVPFSTRFLKLPLLAACTALVFILIVAGTAATAISFPPRPPEDNANPNRERLEPKTALDGDYKLLGPLLIMAGGFLLIGVVVMGVVMAKEAYDSDKGTPQSIISPMSLLGGPYFLAVPSSSPSAGQCSTASFAFARQLWTLPNAPLPDFAVDAGPLKGSRVRPSTALLNQPPFNPDAETPSLTGDS</sequence>
<dbReference type="EMBL" id="JAFNEN010000181">
    <property type="protein sequence ID" value="KAG8190539.1"/>
    <property type="molecule type" value="Genomic_DNA"/>
</dbReference>
<feature type="transmembrane region" description="Helical" evidence="2">
    <location>
        <begin position="93"/>
        <end position="115"/>
    </location>
</feature>